<dbReference type="InterPro" id="IPR051626">
    <property type="entry name" value="Oxidoreductase_gamma_subunit"/>
</dbReference>
<evidence type="ECO:0000256" key="1">
    <source>
        <dbReference type="ARBA" id="ARBA00023002"/>
    </source>
</evidence>
<protein>
    <submittedName>
        <fullName evidence="3">Pyruvate ferredoxin oxidoreductase gamma subunit</fullName>
    </submittedName>
</protein>
<accession>A0A1H4U5F5</accession>
<dbReference type="Pfam" id="PF01558">
    <property type="entry name" value="POR"/>
    <property type="match status" value="1"/>
</dbReference>
<keyword evidence="3" id="KW-0670">Pyruvate</keyword>
<dbReference type="InterPro" id="IPR002869">
    <property type="entry name" value="Pyrv_flavodox_OxRed_cen"/>
</dbReference>
<dbReference type="STRING" id="208445.SAMN04489727_4504"/>
<feature type="domain" description="Pyruvate/ketoisovalerate oxidoreductase catalytic" evidence="2">
    <location>
        <begin position="12"/>
        <end position="182"/>
    </location>
</feature>
<dbReference type="InterPro" id="IPR011894">
    <property type="entry name" value="PorC_KorC"/>
</dbReference>
<dbReference type="PANTHER" id="PTHR43366">
    <property type="entry name" value="PYRUVATE SYNTHASE SUBUNIT PORC"/>
    <property type="match status" value="1"/>
</dbReference>
<dbReference type="PANTHER" id="PTHR43366:SF1">
    <property type="entry name" value="PYRUVATE SYNTHASE SUBUNIT PORC"/>
    <property type="match status" value="1"/>
</dbReference>
<evidence type="ECO:0000313" key="4">
    <source>
        <dbReference type="Proteomes" id="UP000199622"/>
    </source>
</evidence>
<evidence type="ECO:0000259" key="2">
    <source>
        <dbReference type="Pfam" id="PF01558"/>
    </source>
</evidence>
<dbReference type="Proteomes" id="UP000199622">
    <property type="component" value="Unassembled WGS sequence"/>
</dbReference>
<dbReference type="NCBIfam" id="TIGR02175">
    <property type="entry name" value="PorC_KorC"/>
    <property type="match status" value="1"/>
</dbReference>
<dbReference type="InterPro" id="IPR019752">
    <property type="entry name" value="Pyrv/ketoisovalerate_OxRed_cat"/>
</dbReference>
<dbReference type="OrthoDB" id="9794954at2"/>
<dbReference type="AlphaFoldDB" id="A0A1H4U5F5"/>
<dbReference type="RefSeq" id="WP_091310476.1">
    <property type="nucleotide sequence ID" value="NZ_FNSO01000004.1"/>
</dbReference>
<keyword evidence="1" id="KW-0560">Oxidoreductase</keyword>
<dbReference type="Gene3D" id="3.40.920.10">
    <property type="entry name" value="Pyruvate-ferredoxin oxidoreductase, PFOR, domain III"/>
    <property type="match status" value="1"/>
</dbReference>
<sequence>MSTTEVRIHGRGGQGVVTAAELLSVAAFTEGRHAQAFPSFGSERTGAPVVSFCRISDAAIRTREPIVAPDALIIQDATLLHQVNVFEGLKSEGYLLVNSAHSFGELGLGEFVRSFRRDRLLVVPATELAMKHLGRPLPNAALLGGFAALTGVIELRSVIAAIAGRFAGAKADGNIAAATAAYGFVRAEREDLAGAQAD</sequence>
<evidence type="ECO:0000313" key="3">
    <source>
        <dbReference type="EMBL" id="SEC63983.1"/>
    </source>
</evidence>
<name>A0A1H4U5F5_9PSEU</name>
<keyword evidence="4" id="KW-1185">Reference proteome</keyword>
<organism evidence="3 4">
    <name type="scientific">Amycolatopsis tolypomycina</name>
    <dbReference type="NCBI Taxonomy" id="208445"/>
    <lineage>
        <taxon>Bacteria</taxon>
        <taxon>Bacillati</taxon>
        <taxon>Actinomycetota</taxon>
        <taxon>Actinomycetes</taxon>
        <taxon>Pseudonocardiales</taxon>
        <taxon>Pseudonocardiaceae</taxon>
        <taxon>Amycolatopsis</taxon>
    </lineage>
</organism>
<reference evidence="4" key="1">
    <citation type="submission" date="2016-10" db="EMBL/GenBank/DDBJ databases">
        <authorList>
            <person name="Varghese N."/>
            <person name="Submissions S."/>
        </authorList>
    </citation>
    <scope>NUCLEOTIDE SEQUENCE [LARGE SCALE GENOMIC DNA]</scope>
    <source>
        <strain evidence="4">DSM 44544</strain>
    </source>
</reference>
<dbReference type="GO" id="GO:0016625">
    <property type="term" value="F:oxidoreductase activity, acting on the aldehyde or oxo group of donors, iron-sulfur protein as acceptor"/>
    <property type="evidence" value="ECO:0007669"/>
    <property type="project" value="InterPro"/>
</dbReference>
<dbReference type="SUPFAM" id="SSF53323">
    <property type="entry name" value="Pyruvate-ferredoxin oxidoreductase, PFOR, domain III"/>
    <property type="match status" value="1"/>
</dbReference>
<proteinExistence type="predicted"/>
<dbReference type="EMBL" id="FNSO01000004">
    <property type="protein sequence ID" value="SEC63983.1"/>
    <property type="molecule type" value="Genomic_DNA"/>
</dbReference>
<gene>
    <name evidence="3" type="ORF">SAMN04489727_4504</name>
</gene>